<dbReference type="GO" id="GO:0022857">
    <property type="term" value="F:transmembrane transporter activity"/>
    <property type="evidence" value="ECO:0007669"/>
    <property type="project" value="InterPro"/>
</dbReference>
<sequence>MYQSPSWLHELWIARDTLWAGFQASVYVSALAIIFGTLIGIVAGLILTYGRFWMRLPFRLYVDLIRGTPVFVLVLACFYMLPALGWQISAFQAGAVGLTLFCGSHVAEIVRGALQAIPRGQMEAGKAIGLTFHQSLGYVLLPQALRQILPTWVNSSTEIVKASTLLSVIGVAELLLSTQQVIARTFMTLEFYLFAGVLFFVINYAIELFGRYIEKRVALP</sequence>
<feature type="domain" description="ABC transmembrane type-1" evidence="11">
    <location>
        <begin position="22"/>
        <end position="210"/>
    </location>
</feature>
<dbReference type="Pfam" id="PF00528">
    <property type="entry name" value="BPD_transp_1"/>
    <property type="match status" value="1"/>
</dbReference>
<dbReference type="NCBIfam" id="TIGR01726">
    <property type="entry name" value="HEQRo_perm_3TM"/>
    <property type="match status" value="1"/>
</dbReference>
<dbReference type="InterPro" id="IPR010065">
    <property type="entry name" value="AA_ABC_transptr_permease_3TM"/>
</dbReference>
<evidence type="ECO:0000256" key="10">
    <source>
        <dbReference type="RuleBase" id="RU363032"/>
    </source>
</evidence>
<dbReference type="RefSeq" id="WP_046383112.1">
    <property type="nucleotide sequence ID" value="NZ_CP129402.1"/>
</dbReference>
<evidence type="ECO:0000256" key="2">
    <source>
        <dbReference type="ARBA" id="ARBA00004429"/>
    </source>
</evidence>
<proteinExistence type="inferred from homology"/>
<dbReference type="PANTHER" id="PTHR30614:SF20">
    <property type="entry name" value="GLUTAMINE TRANSPORT SYSTEM PERMEASE PROTEIN GLNP"/>
    <property type="match status" value="1"/>
</dbReference>
<dbReference type="Proteomes" id="UP000552560">
    <property type="component" value="Unassembled WGS sequence"/>
</dbReference>
<protein>
    <submittedName>
        <fullName evidence="12">Amino acid ABC transporter permease</fullName>
    </submittedName>
</protein>
<comment type="caution">
    <text evidence="12">The sequence shown here is derived from an EMBL/GenBank/DDBJ whole genome shotgun (WGS) entry which is preliminary data.</text>
</comment>
<evidence type="ECO:0000256" key="9">
    <source>
        <dbReference type="ARBA" id="ARBA00023136"/>
    </source>
</evidence>
<keyword evidence="6 10" id="KW-0812">Transmembrane</keyword>
<dbReference type="PANTHER" id="PTHR30614">
    <property type="entry name" value="MEMBRANE COMPONENT OF AMINO ACID ABC TRANSPORTER"/>
    <property type="match status" value="1"/>
</dbReference>
<dbReference type="GO" id="GO:0043190">
    <property type="term" value="C:ATP-binding cassette (ABC) transporter complex"/>
    <property type="evidence" value="ECO:0007669"/>
    <property type="project" value="InterPro"/>
</dbReference>
<keyword evidence="9 10" id="KW-0472">Membrane</keyword>
<comment type="function">
    <text evidence="1">Part of the binding-protein-dependent transport system for glutamine; probably responsible for the translocation of the substrate across the membrane.</text>
</comment>
<accession>A0A0R3AEJ2</accession>
<keyword evidence="7" id="KW-0029">Amino-acid transport</keyword>
<evidence type="ECO:0000256" key="5">
    <source>
        <dbReference type="ARBA" id="ARBA00022475"/>
    </source>
</evidence>
<dbReference type="SUPFAM" id="SSF161098">
    <property type="entry name" value="MetI-like"/>
    <property type="match status" value="1"/>
</dbReference>
<dbReference type="InterPro" id="IPR043429">
    <property type="entry name" value="ArtM/GltK/GlnP/TcyL/YhdX-like"/>
</dbReference>
<keyword evidence="8 10" id="KW-1133">Transmembrane helix</keyword>
<dbReference type="Gene3D" id="1.10.3720.10">
    <property type="entry name" value="MetI-like"/>
    <property type="match status" value="1"/>
</dbReference>
<evidence type="ECO:0000256" key="8">
    <source>
        <dbReference type="ARBA" id="ARBA00022989"/>
    </source>
</evidence>
<dbReference type="EMBL" id="JAAQWE010000029">
    <property type="protein sequence ID" value="NMX99732.1"/>
    <property type="molecule type" value="Genomic_DNA"/>
</dbReference>
<dbReference type="InterPro" id="IPR000515">
    <property type="entry name" value="MetI-like"/>
</dbReference>
<keyword evidence="4 10" id="KW-0813">Transport</keyword>
<reference evidence="12 13" key="1">
    <citation type="journal article" date="2020" name="Front. Microbiol.">
        <title>Genetic Organization of the aprX-lipA2 Operon Affects the Proteolytic Potential of Pseudomonas Species in Milk.</title>
        <authorList>
            <person name="Maier C."/>
            <person name="Huptas C."/>
            <person name="von Neubeck M."/>
            <person name="Scherer S."/>
            <person name="Wenning M."/>
            <person name="Lucking G."/>
        </authorList>
    </citation>
    <scope>NUCLEOTIDE SEQUENCE [LARGE SCALE GENOMIC DNA]</scope>
    <source>
        <strain evidence="12 13">WS 4671</strain>
    </source>
</reference>
<feature type="transmembrane region" description="Helical" evidence="10">
    <location>
        <begin position="189"/>
        <end position="206"/>
    </location>
</feature>
<evidence type="ECO:0000256" key="1">
    <source>
        <dbReference type="ARBA" id="ARBA00003159"/>
    </source>
</evidence>
<dbReference type="AlphaFoldDB" id="A0A0R3AEJ2"/>
<evidence type="ECO:0000256" key="4">
    <source>
        <dbReference type="ARBA" id="ARBA00022448"/>
    </source>
</evidence>
<dbReference type="InterPro" id="IPR035906">
    <property type="entry name" value="MetI-like_sf"/>
</dbReference>
<evidence type="ECO:0000313" key="12">
    <source>
        <dbReference type="EMBL" id="NMX99732.1"/>
    </source>
</evidence>
<dbReference type="CDD" id="cd06261">
    <property type="entry name" value="TM_PBP2"/>
    <property type="match status" value="1"/>
</dbReference>
<evidence type="ECO:0000256" key="6">
    <source>
        <dbReference type="ARBA" id="ARBA00022692"/>
    </source>
</evidence>
<dbReference type="OrthoDB" id="9809799at2"/>
<dbReference type="PROSITE" id="PS50928">
    <property type="entry name" value="ABC_TM1"/>
    <property type="match status" value="1"/>
</dbReference>
<organism evidence="12 13">
    <name type="scientific">Pseudomonas veronii</name>
    <dbReference type="NCBI Taxonomy" id="76761"/>
    <lineage>
        <taxon>Bacteria</taxon>
        <taxon>Pseudomonadati</taxon>
        <taxon>Pseudomonadota</taxon>
        <taxon>Gammaproteobacteria</taxon>
        <taxon>Pseudomonadales</taxon>
        <taxon>Pseudomonadaceae</taxon>
        <taxon>Pseudomonas</taxon>
    </lineage>
</organism>
<evidence type="ECO:0000256" key="3">
    <source>
        <dbReference type="ARBA" id="ARBA00010072"/>
    </source>
</evidence>
<feature type="transmembrane region" description="Helical" evidence="10">
    <location>
        <begin position="60"/>
        <end position="81"/>
    </location>
</feature>
<evidence type="ECO:0000259" key="11">
    <source>
        <dbReference type="PROSITE" id="PS50928"/>
    </source>
</evidence>
<feature type="transmembrane region" description="Helical" evidence="10">
    <location>
        <begin position="26"/>
        <end position="48"/>
    </location>
</feature>
<evidence type="ECO:0000256" key="7">
    <source>
        <dbReference type="ARBA" id="ARBA00022970"/>
    </source>
</evidence>
<gene>
    <name evidence="12" type="ORF">HBO43_24365</name>
</gene>
<name>A0A0R3AEJ2_PSEVE</name>
<evidence type="ECO:0000313" key="13">
    <source>
        <dbReference type="Proteomes" id="UP000552560"/>
    </source>
</evidence>
<comment type="similarity">
    <text evidence="3">Belongs to the binding-protein-dependent transport system permease family. HisMQ subfamily.</text>
</comment>
<keyword evidence="5" id="KW-1003">Cell membrane</keyword>
<dbReference type="GO" id="GO:0006865">
    <property type="term" value="P:amino acid transport"/>
    <property type="evidence" value="ECO:0007669"/>
    <property type="project" value="UniProtKB-KW"/>
</dbReference>
<comment type="subcellular location">
    <subcellularLocation>
        <location evidence="2">Cell inner membrane</location>
        <topology evidence="2">Multi-pass membrane protein</topology>
    </subcellularLocation>
    <subcellularLocation>
        <location evidence="10">Cell membrane</location>
        <topology evidence="10">Multi-pass membrane protein</topology>
    </subcellularLocation>
</comment>